<evidence type="ECO:0000313" key="3">
    <source>
        <dbReference type="Proteomes" id="UP001258017"/>
    </source>
</evidence>
<feature type="compositionally biased region" description="Polar residues" evidence="1">
    <location>
        <begin position="1"/>
        <end position="15"/>
    </location>
</feature>
<proteinExistence type="predicted"/>
<dbReference type="EMBL" id="JAIFRP010001265">
    <property type="protein sequence ID" value="KAK2577780.1"/>
    <property type="molecule type" value="Genomic_DNA"/>
</dbReference>
<feature type="compositionally biased region" description="Basic and acidic residues" evidence="1">
    <location>
        <begin position="16"/>
        <end position="29"/>
    </location>
</feature>
<name>A0AAD9RE48_9HYME</name>
<evidence type="ECO:0000313" key="2">
    <source>
        <dbReference type="EMBL" id="KAK2577780.1"/>
    </source>
</evidence>
<sequence>MSLAHSSIRTTTNNQHGEELDEGRNTEEEWARLRREREKIEQLRAELEKTRTASVRERAGPRSKTRKNVDKGNKAVGDNAIEAERRVVSEFINHMQHLQVDVKIDKFSDENKKNPIELD</sequence>
<accession>A0AAD9RE48</accession>
<reference evidence="2" key="2">
    <citation type="journal article" date="2023" name="Commun. Biol.">
        <title>Intrasexual cuticular hydrocarbon dimorphism in a wasp sheds light on hydrocarbon biosynthesis genes in Hymenoptera.</title>
        <authorList>
            <person name="Moris V.C."/>
            <person name="Podsiadlowski L."/>
            <person name="Martin S."/>
            <person name="Oeyen J.P."/>
            <person name="Donath A."/>
            <person name="Petersen M."/>
            <person name="Wilbrandt J."/>
            <person name="Misof B."/>
            <person name="Liedtke D."/>
            <person name="Thamm M."/>
            <person name="Scheiner R."/>
            <person name="Schmitt T."/>
            <person name="Niehuis O."/>
        </authorList>
    </citation>
    <scope>NUCLEOTIDE SEQUENCE</scope>
    <source>
        <strain evidence="2">GBR_01_08_01A</strain>
    </source>
</reference>
<evidence type="ECO:0000256" key="1">
    <source>
        <dbReference type="SAM" id="MobiDB-lite"/>
    </source>
</evidence>
<feature type="compositionally biased region" description="Basic and acidic residues" evidence="1">
    <location>
        <begin position="48"/>
        <end position="60"/>
    </location>
</feature>
<feature type="region of interest" description="Disordered" evidence="1">
    <location>
        <begin position="1"/>
        <end position="29"/>
    </location>
</feature>
<protein>
    <submittedName>
        <fullName evidence="2">Uncharacterized protein</fullName>
    </submittedName>
</protein>
<reference evidence="2" key="1">
    <citation type="submission" date="2021-08" db="EMBL/GenBank/DDBJ databases">
        <authorList>
            <person name="Misof B."/>
            <person name="Oliver O."/>
            <person name="Podsiadlowski L."/>
            <person name="Donath A."/>
            <person name="Peters R."/>
            <person name="Mayer C."/>
            <person name="Rust J."/>
            <person name="Gunkel S."/>
            <person name="Lesny P."/>
            <person name="Martin S."/>
            <person name="Oeyen J.P."/>
            <person name="Petersen M."/>
            <person name="Panagiotis P."/>
            <person name="Wilbrandt J."/>
            <person name="Tanja T."/>
        </authorList>
    </citation>
    <scope>NUCLEOTIDE SEQUENCE</scope>
    <source>
        <strain evidence="2">GBR_01_08_01A</strain>
        <tissue evidence="2">Thorax + abdomen</tissue>
    </source>
</reference>
<dbReference type="AlphaFoldDB" id="A0AAD9RE48"/>
<organism evidence="2 3">
    <name type="scientific">Odynerus spinipes</name>
    <dbReference type="NCBI Taxonomy" id="1348599"/>
    <lineage>
        <taxon>Eukaryota</taxon>
        <taxon>Metazoa</taxon>
        <taxon>Ecdysozoa</taxon>
        <taxon>Arthropoda</taxon>
        <taxon>Hexapoda</taxon>
        <taxon>Insecta</taxon>
        <taxon>Pterygota</taxon>
        <taxon>Neoptera</taxon>
        <taxon>Endopterygota</taxon>
        <taxon>Hymenoptera</taxon>
        <taxon>Apocrita</taxon>
        <taxon>Aculeata</taxon>
        <taxon>Vespoidea</taxon>
        <taxon>Vespidae</taxon>
        <taxon>Eumeninae</taxon>
        <taxon>Odynerus</taxon>
    </lineage>
</organism>
<dbReference type="Proteomes" id="UP001258017">
    <property type="component" value="Unassembled WGS sequence"/>
</dbReference>
<feature type="non-terminal residue" evidence="2">
    <location>
        <position position="119"/>
    </location>
</feature>
<keyword evidence="3" id="KW-1185">Reference proteome</keyword>
<comment type="caution">
    <text evidence="2">The sequence shown here is derived from an EMBL/GenBank/DDBJ whole genome shotgun (WGS) entry which is preliminary data.</text>
</comment>
<feature type="region of interest" description="Disordered" evidence="1">
    <location>
        <begin position="48"/>
        <end position="78"/>
    </location>
</feature>
<gene>
    <name evidence="2" type="ORF">KPH14_001262</name>
</gene>